<feature type="region of interest" description="Disordered" evidence="1">
    <location>
        <begin position="185"/>
        <end position="246"/>
    </location>
</feature>
<feature type="signal peptide" evidence="2">
    <location>
        <begin position="1"/>
        <end position="21"/>
    </location>
</feature>
<protein>
    <submittedName>
        <fullName evidence="3">Byr1 protein</fullName>
    </submittedName>
</protein>
<feature type="chain" id="PRO_5032883329" evidence="2">
    <location>
        <begin position="22"/>
        <end position="246"/>
    </location>
</feature>
<reference evidence="3" key="1">
    <citation type="submission" date="2021-02" db="EMBL/GenBank/DDBJ databases">
        <authorList>
            <person name="Dougan E. K."/>
            <person name="Rhodes N."/>
            <person name="Thang M."/>
            <person name="Chan C."/>
        </authorList>
    </citation>
    <scope>NUCLEOTIDE SEQUENCE</scope>
</reference>
<evidence type="ECO:0000313" key="3">
    <source>
        <dbReference type="EMBL" id="CAE7924527.1"/>
    </source>
</evidence>
<dbReference type="EMBL" id="CAJNJA010079219">
    <property type="protein sequence ID" value="CAE7924527.1"/>
    <property type="molecule type" value="Genomic_DNA"/>
</dbReference>
<accession>A0A813BSA4</accession>
<keyword evidence="2" id="KW-0732">Signal</keyword>
<feature type="non-terminal residue" evidence="3">
    <location>
        <position position="246"/>
    </location>
</feature>
<proteinExistence type="predicted"/>
<comment type="caution">
    <text evidence="3">The sequence shown here is derived from an EMBL/GenBank/DDBJ whole genome shotgun (WGS) entry which is preliminary data.</text>
</comment>
<sequence>MFGARLVALAAVWLLPAGAPPAPEDECTLELQSNLTEEVSGSCKPAWATSQKLADCFQTCSQAALLVEPFSAQGKSAQASPESASQLGGCACPSMKIDCSKGTHEFPNACSTSKTLLHDPDKPDEEPAGSYFVAFYAFSKKGTDQTETVVETRLVTTLQDTNSTVCSGTYKVTKGRCFGIDVTKPEHIPAEAPPPPPERDGMPGPFPTLDDEGKTIEATTTTTTTAPSPSKGNHGHVGWIVAAADG</sequence>
<gene>
    <name evidence="3" type="primary">byr1</name>
    <name evidence="3" type="ORF">SNEC2469_LOCUS31975</name>
</gene>
<keyword evidence="4" id="KW-1185">Reference proteome</keyword>
<dbReference type="Proteomes" id="UP000601435">
    <property type="component" value="Unassembled WGS sequence"/>
</dbReference>
<organism evidence="3 4">
    <name type="scientific">Symbiodinium necroappetens</name>
    <dbReference type="NCBI Taxonomy" id="1628268"/>
    <lineage>
        <taxon>Eukaryota</taxon>
        <taxon>Sar</taxon>
        <taxon>Alveolata</taxon>
        <taxon>Dinophyceae</taxon>
        <taxon>Suessiales</taxon>
        <taxon>Symbiodiniaceae</taxon>
        <taxon>Symbiodinium</taxon>
    </lineage>
</organism>
<evidence type="ECO:0000313" key="4">
    <source>
        <dbReference type="Proteomes" id="UP000601435"/>
    </source>
</evidence>
<dbReference type="OrthoDB" id="10505722at2759"/>
<name>A0A813BSA4_9DINO</name>
<dbReference type="AlphaFoldDB" id="A0A813BSA4"/>
<evidence type="ECO:0000256" key="2">
    <source>
        <dbReference type="SAM" id="SignalP"/>
    </source>
</evidence>
<evidence type="ECO:0000256" key="1">
    <source>
        <dbReference type="SAM" id="MobiDB-lite"/>
    </source>
</evidence>